<comment type="caution">
    <text evidence="2">The sequence shown here is derived from an EMBL/GenBank/DDBJ whole genome shotgun (WGS) entry which is preliminary data.</text>
</comment>
<dbReference type="PANTHER" id="PTHR34720:SF9">
    <property type="entry name" value="BLR4714 PROTEIN"/>
    <property type="match status" value="1"/>
</dbReference>
<protein>
    <recommendedName>
        <fullName evidence="1">Right handed beta helix domain-containing protein</fullName>
    </recommendedName>
</protein>
<evidence type="ECO:0000259" key="1">
    <source>
        <dbReference type="Pfam" id="PF13229"/>
    </source>
</evidence>
<accession>X1ECZ5</accession>
<gene>
    <name evidence="2" type="ORF">S01H4_53459</name>
</gene>
<dbReference type="NCBIfam" id="NF041518">
    <property type="entry name" value="choice_anch_Q"/>
    <property type="match status" value="1"/>
</dbReference>
<dbReference type="InterPro" id="IPR011050">
    <property type="entry name" value="Pectin_lyase_fold/virulence"/>
</dbReference>
<dbReference type="Pfam" id="PF13229">
    <property type="entry name" value="Beta_helix"/>
    <property type="match status" value="1"/>
</dbReference>
<feature type="non-terminal residue" evidence="2">
    <location>
        <position position="261"/>
    </location>
</feature>
<dbReference type="AlphaFoldDB" id="X1ECZ5"/>
<dbReference type="SUPFAM" id="SSF51126">
    <property type="entry name" value="Pectin lyase-like"/>
    <property type="match status" value="1"/>
</dbReference>
<evidence type="ECO:0000313" key="2">
    <source>
        <dbReference type="EMBL" id="GAH18240.1"/>
    </source>
</evidence>
<dbReference type="NCBIfam" id="TIGR03804">
    <property type="entry name" value="para_beta_helix"/>
    <property type="match status" value="1"/>
</dbReference>
<reference evidence="2" key="1">
    <citation type="journal article" date="2014" name="Front. Microbiol.">
        <title>High frequency of phylogenetically diverse reductive dehalogenase-homologous genes in deep subseafloor sedimentary metagenomes.</title>
        <authorList>
            <person name="Kawai M."/>
            <person name="Futagami T."/>
            <person name="Toyoda A."/>
            <person name="Takaki Y."/>
            <person name="Nishi S."/>
            <person name="Hori S."/>
            <person name="Arai W."/>
            <person name="Tsubouchi T."/>
            <person name="Morono Y."/>
            <person name="Uchiyama I."/>
            <person name="Ito T."/>
            <person name="Fujiyama A."/>
            <person name="Inagaki F."/>
            <person name="Takami H."/>
        </authorList>
    </citation>
    <scope>NUCLEOTIDE SEQUENCE</scope>
    <source>
        <strain evidence="2">Expedition CK06-06</strain>
    </source>
</reference>
<dbReference type="InterPro" id="IPR022441">
    <property type="entry name" value="Para_beta_helix_rpt-2"/>
</dbReference>
<dbReference type="InterPro" id="IPR039448">
    <property type="entry name" value="Beta_helix"/>
</dbReference>
<feature type="domain" description="Right handed beta helix" evidence="1">
    <location>
        <begin position="26"/>
        <end position="143"/>
    </location>
</feature>
<dbReference type="InterPro" id="IPR012334">
    <property type="entry name" value="Pectin_lyas_fold"/>
</dbReference>
<dbReference type="InterPro" id="IPR059226">
    <property type="entry name" value="Choice_anch_Q_dom"/>
</dbReference>
<dbReference type="PANTHER" id="PTHR34720">
    <property type="entry name" value="MICROCYSTIN DEPENDENT PROTEIN"/>
    <property type="match status" value="1"/>
</dbReference>
<proteinExistence type="predicted"/>
<sequence length="261" mass="26963">YETILSGDIGTVANSYHVVTGSGTDANTILDGFTIMGGNADAAYPHSSGGGMFNDNGSPTVTNCTFSGNRAQSNDGGGMFNYASNPTLTNCTFNGNSAGYGGGGMCNDSNSSPTLTNCTFSGNAAEYGGGIYNLSASPTLNNCILWGNLAPSGPEIFDFLSTPTVTYSDITGGYTGTGNIDADPLFVDANGPDDIIGTEDDDLRLSFGSPCIDAGDNDAVPSGIMTDLNSELRFVDDLFTIDTGNGTRPIVDIGAYEYYRE</sequence>
<dbReference type="Gene3D" id="2.160.20.10">
    <property type="entry name" value="Single-stranded right-handed beta-helix, Pectin lyase-like"/>
    <property type="match status" value="1"/>
</dbReference>
<name>X1ECZ5_9ZZZZ</name>
<organism evidence="2">
    <name type="scientific">marine sediment metagenome</name>
    <dbReference type="NCBI Taxonomy" id="412755"/>
    <lineage>
        <taxon>unclassified sequences</taxon>
        <taxon>metagenomes</taxon>
        <taxon>ecological metagenomes</taxon>
    </lineage>
</organism>
<dbReference type="EMBL" id="BART01030662">
    <property type="protein sequence ID" value="GAH18240.1"/>
    <property type="molecule type" value="Genomic_DNA"/>
</dbReference>
<feature type="non-terminal residue" evidence="2">
    <location>
        <position position="1"/>
    </location>
</feature>